<evidence type="ECO:0000256" key="2">
    <source>
        <dbReference type="ARBA" id="ARBA00022692"/>
    </source>
</evidence>
<feature type="transmembrane region" description="Helical" evidence="5">
    <location>
        <begin position="279"/>
        <end position="297"/>
    </location>
</feature>
<evidence type="ECO:0000256" key="1">
    <source>
        <dbReference type="ARBA" id="ARBA00004141"/>
    </source>
</evidence>
<dbReference type="InterPro" id="IPR018000">
    <property type="entry name" value="Neurotransmitter_ion_chnl_CS"/>
</dbReference>
<dbReference type="InterPro" id="IPR006201">
    <property type="entry name" value="Neur_channel"/>
</dbReference>
<dbReference type="NCBIfam" id="TIGR00860">
    <property type="entry name" value="LIC"/>
    <property type="match status" value="1"/>
</dbReference>
<dbReference type="PRINTS" id="PR00252">
    <property type="entry name" value="NRIONCHANNEL"/>
</dbReference>
<keyword evidence="5" id="KW-0407">Ion channel</keyword>
<dbReference type="GO" id="GO:0016020">
    <property type="term" value="C:membrane"/>
    <property type="evidence" value="ECO:0007669"/>
    <property type="project" value="UniProtKB-SubCell"/>
</dbReference>
<dbReference type="GO" id="GO:0005230">
    <property type="term" value="F:extracellular ligand-gated monoatomic ion channel activity"/>
    <property type="evidence" value="ECO:0007669"/>
    <property type="project" value="InterPro"/>
</dbReference>
<dbReference type="Gene3D" id="1.20.58.390">
    <property type="entry name" value="Neurotransmitter-gated ion-channel transmembrane domain"/>
    <property type="match status" value="1"/>
</dbReference>
<evidence type="ECO:0000256" key="6">
    <source>
        <dbReference type="SAM" id="SignalP"/>
    </source>
</evidence>
<dbReference type="InterPro" id="IPR038050">
    <property type="entry name" value="Neuro_actylchol_rec"/>
</dbReference>
<accession>A0A914VKH5</accession>
<dbReference type="PANTHER" id="PTHR18945">
    <property type="entry name" value="NEUROTRANSMITTER GATED ION CHANNEL"/>
    <property type="match status" value="1"/>
</dbReference>
<evidence type="ECO:0000256" key="4">
    <source>
        <dbReference type="ARBA" id="ARBA00023136"/>
    </source>
</evidence>
<keyword evidence="5" id="KW-0813">Transport</keyword>
<dbReference type="Pfam" id="PF02932">
    <property type="entry name" value="Neur_chan_memb"/>
    <property type="match status" value="1"/>
</dbReference>
<evidence type="ECO:0000259" key="7">
    <source>
        <dbReference type="Pfam" id="PF02931"/>
    </source>
</evidence>
<organism evidence="9 10">
    <name type="scientific">Plectus sambesii</name>
    <dbReference type="NCBI Taxonomy" id="2011161"/>
    <lineage>
        <taxon>Eukaryota</taxon>
        <taxon>Metazoa</taxon>
        <taxon>Ecdysozoa</taxon>
        <taxon>Nematoda</taxon>
        <taxon>Chromadorea</taxon>
        <taxon>Plectida</taxon>
        <taxon>Plectina</taxon>
        <taxon>Plectoidea</taxon>
        <taxon>Plectidae</taxon>
        <taxon>Plectus</taxon>
    </lineage>
</organism>
<sequence length="543" mass="62554">MVHQIFFLFLTSSLSSILQQATVAAQQKELLSYLFTDYHKELRPIVSNMSGPTNVTVQLYFKQLQKVKESDQILTVYCWLEEYWTDEYLTWEPENFGGLTSLHVPSDMIWKPDLLVYNNANMNVRENELHTNVLIEHTGKISLFRAIITDITCSLDMQRFPFDQQICFIMLASWSYDGSQIMLKTAESESGLNVSNHATLSHYIPNMEWRLIDFKYRTNMKYYECCPHPYPDISYFFSIKRNPSYYLFTLIVPSAFITIVTVIGFFTPHSSSGENTEKVSLGVTALLSLAIILMMVSDKLPATSKMVPLLGKYYIGLILIMFFATYCTTLTLSIQMKGNAGKPISKRIRQFLKCRLSRLIFVDLQEGKSERGASSYRLMVSKADSQLSQDSSDEKTRHSLSPLLIENNQNESNPAGQLITANGARKHLHTTSSENYTTTQYRNPSLLMAMEKLRSGQEQHQQFPLQPIMDDIAESVELIREDISSRARMRHVRKEWQLLARGVERFMMVFFMAFTTVFAALMLYDDQDLPMITEEFMNSSSEW</sequence>
<keyword evidence="6" id="KW-0732">Signal</keyword>
<feature type="chain" id="PRO_5036780241" evidence="6">
    <location>
        <begin position="16"/>
        <end position="543"/>
    </location>
</feature>
<dbReference type="Pfam" id="PF02931">
    <property type="entry name" value="Neur_chan_LBD"/>
    <property type="match status" value="1"/>
</dbReference>
<keyword evidence="5" id="KW-0406">Ion transport</keyword>
<evidence type="ECO:0000259" key="8">
    <source>
        <dbReference type="Pfam" id="PF02932"/>
    </source>
</evidence>
<comment type="similarity">
    <text evidence="5">Belongs to the ligand-gated ion channel (TC 1.A.9) family.</text>
</comment>
<dbReference type="CDD" id="cd19051">
    <property type="entry name" value="LGIC_TM_cation"/>
    <property type="match status" value="1"/>
</dbReference>
<reference evidence="10" key="1">
    <citation type="submission" date="2022-11" db="UniProtKB">
        <authorList>
            <consortium name="WormBaseParasite"/>
        </authorList>
    </citation>
    <scope>IDENTIFICATION</scope>
</reference>
<protein>
    <submittedName>
        <fullName evidence="10">Uncharacterized protein</fullName>
    </submittedName>
</protein>
<dbReference type="FunFam" id="1.20.58.390:FF:000049">
    <property type="entry name" value="AcetylCholine Receptor"/>
    <property type="match status" value="1"/>
</dbReference>
<name>A0A914VKH5_9BILA</name>
<keyword evidence="2 5" id="KW-0812">Transmembrane</keyword>
<feature type="transmembrane region" description="Helical" evidence="5">
    <location>
        <begin position="506"/>
        <end position="524"/>
    </location>
</feature>
<proteinExistence type="inferred from homology"/>
<comment type="subcellular location">
    <subcellularLocation>
        <location evidence="1">Membrane</location>
        <topology evidence="1">Multi-pass membrane protein</topology>
    </subcellularLocation>
</comment>
<dbReference type="SUPFAM" id="SSF90112">
    <property type="entry name" value="Neurotransmitter-gated ion-channel transmembrane pore"/>
    <property type="match status" value="1"/>
</dbReference>
<dbReference type="InterPro" id="IPR006202">
    <property type="entry name" value="Neur_chan_lig-bd"/>
</dbReference>
<keyword evidence="3 5" id="KW-1133">Transmembrane helix</keyword>
<dbReference type="SUPFAM" id="SSF63712">
    <property type="entry name" value="Nicotinic receptor ligand binding domain-like"/>
    <property type="match status" value="1"/>
</dbReference>
<dbReference type="CDD" id="cd18997">
    <property type="entry name" value="LGIC_ECD_nAChR"/>
    <property type="match status" value="1"/>
</dbReference>
<keyword evidence="4 5" id="KW-0472">Membrane</keyword>
<dbReference type="FunFam" id="2.70.170.10:FF:000028">
    <property type="entry name" value="AcetylCholine Receptor"/>
    <property type="match status" value="1"/>
</dbReference>
<feature type="transmembrane region" description="Helical" evidence="5">
    <location>
        <begin position="313"/>
        <end position="334"/>
    </location>
</feature>
<keyword evidence="9" id="KW-1185">Reference proteome</keyword>
<evidence type="ECO:0000256" key="3">
    <source>
        <dbReference type="ARBA" id="ARBA00022989"/>
    </source>
</evidence>
<dbReference type="AlphaFoldDB" id="A0A914VKH5"/>
<dbReference type="GO" id="GO:0004888">
    <property type="term" value="F:transmembrane signaling receptor activity"/>
    <property type="evidence" value="ECO:0007669"/>
    <property type="project" value="InterPro"/>
</dbReference>
<dbReference type="Proteomes" id="UP000887566">
    <property type="component" value="Unplaced"/>
</dbReference>
<evidence type="ECO:0000313" key="10">
    <source>
        <dbReference type="WBParaSite" id="PSAMB.scaffold2087size25542.g16251.t1"/>
    </source>
</evidence>
<dbReference type="Gene3D" id="2.70.170.10">
    <property type="entry name" value="Neurotransmitter-gated ion-channel ligand-binding domain"/>
    <property type="match status" value="1"/>
</dbReference>
<feature type="domain" description="Neurotransmitter-gated ion-channel ligand-binding" evidence="7">
    <location>
        <begin position="28"/>
        <end position="243"/>
    </location>
</feature>
<dbReference type="InterPro" id="IPR036734">
    <property type="entry name" value="Neur_chan_lig-bd_sf"/>
</dbReference>
<feature type="transmembrane region" description="Helical" evidence="5">
    <location>
        <begin position="245"/>
        <end position="267"/>
    </location>
</feature>
<dbReference type="InterPro" id="IPR036719">
    <property type="entry name" value="Neuro-gated_channel_TM_sf"/>
</dbReference>
<feature type="domain" description="Neurotransmitter-gated ion-channel transmembrane" evidence="8">
    <location>
        <begin position="250"/>
        <end position="521"/>
    </location>
</feature>
<evidence type="ECO:0000256" key="5">
    <source>
        <dbReference type="RuleBase" id="RU000687"/>
    </source>
</evidence>
<dbReference type="PROSITE" id="PS00236">
    <property type="entry name" value="NEUROTR_ION_CHANNEL"/>
    <property type="match status" value="1"/>
</dbReference>
<dbReference type="WBParaSite" id="PSAMB.scaffold2087size25542.g16251.t1">
    <property type="protein sequence ID" value="PSAMB.scaffold2087size25542.g16251.t1"/>
    <property type="gene ID" value="PSAMB.scaffold2087size25542.g16251"/>
</dbReference>
<dbReference type="InterPro" id="IPR006029">
    <property type="entry name" value="Neurotrans-gated_channel_TM"/>
</dbReference>
<feature type="signal peptide" evidence="6">
    <location>
        <begin position="1"/>
        <end position="15"/>
    </location>
</feature>
<evidence type="ECO:0000313" key="9">
    <source>
        <dbReference type="Proteomes" id="UP000887566"/>
    </source>
</evidence>